<comment type="similarity">
    <text evidence="1">Belongs to the peptidase C40 family.</text>
</comment>
<accession>A0ABR9P005</accession>
<dbReference type="PANTHER" id="PTHR47359">
    <property type="entry name" value="PEPTIDOGLYCAN DL-ENDOPEPTIDASE CWLO"/>
    <property type="match status" value="1"/>
</dbReference>
<dbReference type="SUPFAM" id="SSF53955">
    <property type="entry name" value="Lysozyme-like"/>
    <property type="match status" value="1"/>
</dbReference>
<dbReference type="EMBL" id="JADBGI010000001">
    <property type="protein sequence ID" value="MBE2997162.1"/>
    <property type="molecule type" value="Genomic_DNA"/>
</dbReference>
<protein>
    <submittedName>
        <fullName evidence="6">C40 family peptidase</fullName>
    </submittedName>
</protein>
<dbReference type="PROSITE" id="PS51935">
    <property type="entry name" value="NLPC_P60"/>
    <property type="match status" value="1"/>
</dbReference>
<dbReference type="SUPFAM" id="SSF54001">
    <property type="entry name" value="Cysteine proteinases"/>
    <property type="match status" value="1"/>
</dbReference>
<name>A0ABR9P005_9ACTN</name>
<evidence type="ECO:0000256" key="3">
    <source>
        <dbReference type="ARBA" id="ARBA00022801"/>
    </source>
</evidence>
<dbReference type="Proteomes" id="UP000806528">
    <property type="component" value="Unassembled WGS sequence"/>
</dbReference>
<dbReference type="InterPro" id="IPR023346">
    <property type="entry name" value="Lysozyme-like_dom_sf"/>
</dbReference>
<evidence type="ECO:0000256" key="1">
    <source>
        <dbReference type="ARBA" id="ARBA00007074"/>
    </source>
</evidence>
<sequence length="385" mass="40482">MRTCGPVTCSSWVNRRRSTSRACSGGRTPVASLGCGLALGAGVVVVPAVLVSVAVVSINSSGTTDAPDQVEGIDDTLLDAYRHGPQILEGEEYSQCTGMRWSILAGIGAVESDHGATVEISPDGSTNPPFVGPRLDGSGVGGNITPHYDTDDGEWDGDDEYDAAVGVTQHVPANWDRYGVDATGSGEADPHNVYDSVASTAVELCQSAQGEDVDFDDRVDLEAALFRYNPADWYVDDVMSEIDSYEALALAEGSEEGGSEAGQRAVEWALDQLGVPYVWGGNGPQDGGFDCSGLTQQAWSAAGVDIPRVTTDQLAEGDPVGMDELEPGDLLFYNRGPDPQPGHVTMYAGDGEMINAPATGKVVRLDPIDMEYYAEAFAGAVRPVH</sequence>
<dbReference type="InterPro" id="IPR000064">
    <property type="entry name" value="NLP_P60_dom"/>
</dbReference>
<dbReference type="Gene3D" id="3.90.1720.10">
    <property type="entry name" value="endopeptidase domain like (from Nostoc punctiforme)"/>
    <property type="match status" value="1"/>
</dbReference>
<evidence type="ECO:0000313" key="6">
    <source>
        <dbReference type="EMBL" id="MBE2997162.1"/>
    </source>
</evidence>
<dbReference type="InterPro" id="IPR038765">
    <property type="entry name" value="Papain-like_cys_pep_sf"/>
</dbReference>
<reference evidence="6 7" key="1">
    <citation type="submission" date="2020-09" db="EMBL/GenBank/DDBJ databases">
        <title>Diversity and distribution of actinomycetes associated with coral in the coast of Hainan.</title>
        <authorList>
            <person name="Li F."/>
        </authorList>
    </citation>
    <scope>NUCLEOTIDE SEQUENCE [LARGE SCALE GENOMIC DNA]</scope>
    <source>
        <strain evidence="6 7">HNM0947</strain>
    </source>
</reference>
<proteinExistence type="inferred from homology"/>
<comment type="caution">
    <text evidence="6">The sequence shown here is derived from an EMBL/GenBank/DDBJ whole genome shotgun (WGS) entry which is preliminary data.</text>
</comment>
<dbReference type="Pfam" id="PF00877">
    <property type="entry name" value="NLPC_P60"/>
    <property type="match status" value="1"/>
</dbReference>
<evidence type="ECO:0000313" key="7">
    <source>
        <dbReference type="Proteomes" id="UP000806528"/>
    </source>
</evidence>
<dbReference type="InterPro" id="IPR051794">
    <property type="entry name" value="PG_Endopeptidase_C40"/>
</dbReference>
<gene>
    <name evidence="6" type="ORF">IDM40_00380</name>
</gene>
<feature type="domain" description="NlpC/P60" evidence="5">
    <location>
        <begin position="259"/>
        <end position="384"/>
    </location>
</feature>
<evidence type="ECO:0000256" key="2">
    <source>
        <dbReference type="ARBA" id="ARBA00022670"/>
    </source>
</evidence>
<dbReference type="PANTHER" id="PTHR47359:SF3">
    <property type="entry name" value="NLP_P60 DOMAIN-CONTAINING PROTEIN-RELATED"/>
    <property type="match status" value="1"/>
</dbReference>
<organism evidence="6 7">
    <name type="scientific">Nocardiopsis coralli</name>
    <dbReference type="NCBI Taxonomy" id="2772213"/>
    <lineage>
        <taxon>Bacteria</taxon>
        <taxon>Bacillati</taxon>
        <taxon>Actinomycetota</taxon>
        <taxon>Actinomycetes</taxon>
        <taxon>Streptosporangiales</taxon>
        <taxon>Nocardiopsidaceae</taxon>
        <taxon>Nocardiopsis</taxon>
    </lineage>
</organism>
<keyword evidence="7" id="KW-1185">Reference proteome</keyword>
<keyword evidence="3" id="KW-0378">Hydrolase</keyword>
<evidence type="ECO:0000256" key="4">
    <source>
        <dbReference type="ARBA" id="ARBA00022807"/>
    </source>
</evidence>
<evidence type="ECO:0000259" key="5">
    <source>
        <dbReference type="PROSITE" id="PS51935"/>
    </source>
</evidence>
<keyword evidence="4" id="KW-0788">Thiol protease</keyword>
<keyword evidence="2" id="KW-0645">Protease</keyword>